<keyword evidence="2" id="KW-1185">Reference proteome</keyword>
<dbReference type="AlphaFoldDB" id="A0A1L4D1J7"/>
<dbReference type="EMBL" id="CP017834">
    <property type="protein sequence ID" value="APJ04068.1"/>
    <property type="molecule type" value="Genomic_DNA"/>
</dbReference>
<evidence type="ECO:0000313" key="1">
    <source>
        <dbReference type="EMBL" id="APJ04068.1"/>
    </source>
</evidence>
<evidence type="ECO:0000313" key="2">
    <source>
        <dbReference type="Proteomes" id="UP000184731"/>
    </source>
</evidence>
<sequence length="83" mass="9799">MSSKSENAPPDLESLAKEYVNSKKELQEFTKAEEGPVEYKWELVLREIIRKMKTGHIENKDRLITINKKIKDYVEEFFSKHAN</sequence>
<name>A0A1L4D1J7_9BACT</name>
<dbReference type="KEGG" id="saqi:AXG55_09175"/>
<dbReference type="Proteomes" id="UP000184731">
    <property type="component" value="Chromosome"/>
</dbReference>
<organism evidence="1 2">
    <name type="scientific">Silvanigrella aquatica</name>
    <dbReference type="NCBI Taxonomy" id="1915309"/>
    <lineage>
        <taxon>Bacteria</taxon>
        <taxon>Pseudomonadati</taxon>
        <taxon>Bdellovibrionota</taxon>
        <taxon>Oligoflexia</taxon>
        <taxon>Silvanigrellales</taxon>
        <taxon>Silvanigrellaceae</taxon>
        <taxon>Silvanigrella</taxon>
    </lineage>
</organism>
<proteinExistence type="predicted"/>
<gene>
    <name evidence="1" type="ORF">AXG55_09175</name>
</gene>
<dbReference type="RefSeq" id="WP_148697818.1">
    <property type="nucleotide sequence ID" value="NZ_CP017834.1"/>
</dbReference>
<protein>
    <submittedName>
        <fullName evidence="1">Uncharacterized protein</fullName>
    </submittedName>
</protein>
<accession>A0A1L4D1J7</accession>
<reference evidence="1 2" key="1">
    <citation type="submission" date="2016-10" db="EMBL/GenBank/DDBJ databases">
        <title>Silvanigrella aquatica sp. nov., isolated from a freshwater lake located in the Black Forest, Germany, description of Silvanigrellaceae fam. nov., Silvanigrellales ord. nov., reclassification of the order Bdellovibrionales in the class Oligoflexia, reclassification of the families Bacteriovoracaceae and Halobacteriovoraceae in the new order Bacteriovoracales ord. nov., and reclassification of the family Pseudobacteriovoracaceae in the order Oligoflexiales.</title>
        <authorList>
            <person name="Hahn M.W."/>
            <person name="Schmidt J."/>
            <person name="Koll U."/>
            <person name="Rohde M."/>
            <person name="Verbag S."/>
            <person name="Pitt A."/>
            <person name="Nakai R."/>
            <person name="Naganuma T."/>
            <person name="Lang E."/>
        </authorList>
    </citation>
    <scope>NUCLEOTIDE SEQUENCE [LARGE SCALE GENOMIC DNA]</scope>
    <source>
        <strain evidence="1 2">MWH-Nonnen-W8red</strain>
    </source>
</reference>